<dbReference type="Gene3D" id="1.10.30.50">
    <property type="match status" value="1"/>
</dbReference>
<keyword evidence="3" id="KW-1185">Reference proteome</keyword>
<feature type="domain" description="HNH nuclease" evidence="1">
    <location>
        <begin position="156"/>
        <end position="221"/>
    </location>
</feature>
<dbReference type="InterPro" id="IPR003615">
    <property type="entry name" value="HNH_nuc"/>
</dbReference>
<reference evidence="3" key="1">
    <citation type="journal article" date="2019" name="Int. J. Syst. Evol. Microbiol.">
        <title>The Global Catalogue of Microorganisms (GCM) 10K type strain sequencing project: providing services to taxonomists for standard genome sequencing and annotation.</title>
        <authorList>
            <consortium name="The Broad Institute Genomics Platform"/>
            <consortium name="The Broad Institute Genome Sequencing Center for Infectious Disease"/>
            <person name="Wu L."/>
            <person name="Ma J."/>
        </authorList>
    </citation>
    <scope>NUCLEOTIDE SEQUENCE [LARGE SCALE GENOMIC DNA]</scope>
    <source>
        <strain evidence="3">JCM 31921</strain>
    </source>
</reference>
<dbReference type="RefSeq" id="WP_344824821.1">
    <property type="nucleotide sequence ID" value="NZ_BAABEZ010000022.1"/>
</dbReference>
<protein>
    <recommendedName>
        <fullName evidence="1">HNH nuclease domain-containing protein</fullName>
    </recommendedName>
</protein>
<dbReference type="InterPro" id="IPR002711">
    <property type="entry name" value="HNH"/>
</dbReference>
<evidence type="ECO:0000259" key="1">
    <source>
        <dbReference type="SMART" id="SM00507"/>
    </source>
</evidence>
<dbReference type="Pfam" id="PF01844">
    <property type="entry name" value="HNH"/>
    <property type="match status" value="1"/>
</dbReference>
<dbReference type="EMBL" id="BAABEZ010000022">
    <property type="protein sequence ID" value="GAA4453912.1"/>
    <property type="molecule type" value="Genomic_DNA"/>
</dbReference>
<dbReference type="CDD" id="cd00085">
    <property type="entry name" value="HNHc"/>
    <property type="match status" value="1"/>
</dbReference>
<dbReference type="SMART" id="SM00507">
    <property type="entry name" value="HNHc"/>
    <property type="match status" value="1"/>
</dbReference>
<sequence length="246" mass="28275">MRNPKWHRDEILLALDLYFDPNRGSIDARNPKVVALSTLLNQLPLFTSRPDEERFRNPNGVSLKLSNFLAIDPEYPGKGMQSYSNLDETIFHEFVHDQERLRQIAHQILAVAANETLKQDLAEIGTDDYTDDFTVQEGEILYRLHKYRERNRKLVAAKKKAVLQAKGQLACEICGFDFFKTYGELGRNFIECHHIQPLSSYDANRTTKLDDLATVCANCHRMLHRNTGLLTVEALRSSLNDMHNKS</sequence>
<gene>
    <name evidence="2" type="ORF">GCM10023092_15040</name>
</gene>
<name>A0ABP8MS21_9BACT</name>
<proteinExistence type="predicted"/>
<dbReference type="Proteomes" id="UP001501410">
    <property type="component" value="Unassembled WGS sequence"/>
</dbReference>
<comment type="caution">
    <text evidence="2">The sequence shown here is derived from an EMBL/GenBank/DDBJ whole genome shotgun (WGS) entry which is preliminary data.</text>
</comment>
<evidence type="ECO:0000313" key="3">
    <source>
        <dbReference type="Proteomes" id="UP001501410"/>
    </source>
</evidence>
<organism evidence="2 3">
    <name type="scientific">Rurimicrobium arvi</name>
    <dbReference type="NCBI Taxonomy" id="2049916"/>
    <lineage>
        <taxon>Bacteria</taxon>
        <taxon>Pseudomonadati</taxon>
        <taxon>Bacteroidota</taxon>
        <taxon>Chitinophagia</taxon>
        <taxon>Chitinophagales</taxon>
        <taxon>Chitinophagaceae</taxon>
        <taxon>Rurimicrobium</taxon>
    </lineage>
</organism>
<accession>A0ABP8MS21</accession>
<evidence type="ECO:0000313" key="2">
    <source>
        <dbReference type="EMBL" id="GAA4453912.1"/>
    </source>
</evidence>